<evidence type="ECO:0000256" key="2">
    <source>
        <dbReference type="PROSITE-ProRule" id="PRU00708"/>
    </source>
</evidence>
<feature type="repeat" description="PPR" evidence="2">
    <location>
        <begin position="483"/>
        <end position="517"/>
    </location>
</feature>
<proteinExistence type="predicted"/>
<gene>
    <name evidence="3" type="ORF">AK812_SmicGene33411</name>
</gene>
<dbReference type="OrthoDB" id="185373at2759"/>
<dbReference type="SUPFAM" id="SSF160443">
    <property type="entry name" value="SMR domain-like"/>
    <property type="match status" value="1"/>
</dbReference>
<protein>
    <submittedName>
        <fullName evidence="3">Pentatricopeptide repeat-containing protein, chloroplastic</fullName>
    </submittedName>
</protein>
<feature type="repeat" description="PPR" evidence="2">
    <location>
        <begin position="413"/>
        <end position="447"/>
    </location>
</feature>
<dbReference type="Pfam" id="PF13812">
    <property type="entry name" value="PPR_3"/>
    <property type="match status" value="2"/>
</dbReference>
<evidence type="ECO:0000313" key="4">
    <source>
        <dbReference type="Proteomes" id="UP000186817"/>
    </source>
</evidence>
<name>A0A1Q9CRN2_SYMMI</name>
<organism evidence="3 4">
    <name type="scientific">Symbiodinium microadriaticum</name>
    <name type="common">Dinoflagellate</name>
    <name type="synonym">Zooxanthella microadriatica</name>
    <dbReference type="NCBI Taxonomy" id="2951"/>
    <lineage>
        <taxon>Eukaryota</taxon>
        <taxon>Sar</taxon>
        <taxon>Alveolata</taxon>
        <taxon>Dinophyceae</taxon>
        <taxon>Suessiales</taxon>
        <taxon>Symbiodiniaceae</taxon>
        <taxon>Symbiodinium</taxon>
    </lineage>
</organism>
<dbReference type="PANTHER" id="PTHR47447">
    <property type="entry name" value="OS03G0856100 PROTEIN"/>
    <property type="match status" value="1"/>
</dbReference>
<dbReference type="NCBIfam" id="TIGR00756">
    <property type="entry name" value="PPR"/>
    <property type="match status" value="3"/>
</dbReference>
<evidence type="ECO:0000256" key="1">
    <source>
        <dbReference type="ARBA" id="ARBA00022737"/>
    </source>
</evidence>
<dbReference type="EMBL" id="LSRX01000967">
    <property type="protein sequence ID" value="OLP85583.1"/>
    <property type="molecule type" value="Genomic_DNA"/>
</dbReference>
<evidence type="ECO:0000313" key="3">
    <source>
        <dbReference type="EMBL" id="OLP85583.1"/>
    </source>
</evidence>
<feature type="repeat" description="PPR" evidence="2">
    <location>
        <begin position="378"/>
        <end position="412"/>
    </location>
</feature>
<dbReference type="AlphaFoldDB" id="A0A1Q9CRN2"/>
<accession>A0A1Q9CRN2</accession>
<reference evidence="3 4" key="1">
    <citation type="submission" date="2016-02" db="EMBL/GenBank/DDBJ databases">
        <title>Genome analysis of coral dinoflagellate symbionts highlights evolutionary adaptations to a symbiotic lifestyle.</title>
        <authorList>
            <person name="Aranda M."/>
            <person name="Li Y."/>
            <person name="Liew Y.J."/>
            <person name="Baumgarten S."/>
            <person name="Simakov O."/>
            <person name="Wilson M."/>
            <person name="Piel J."/>
            <person name="Ashoor H."/>
            <person name="Bougouffa S."/>
            <person name="Bajic V.B."/>
            <person name="Ryu T."/>
            <person name="Ravasi T."/>
            <person name="Bayer T."/>
            <person name="Micklem G."/>
            <person name="Kim H."/>
            <person name="Bhak J."/>
            <person name="Lajeunesse T.C."/>
            <person name="Voolstra C.R."/>
        </authorList>
    </citation>
    <scope>NUCLEOTIDE SEQUENCE [LARGE SCALE GENOMIC DNA]</scope>
    <source>
        <strain evidence="3 4">CCMP2467</strain>
    </source>
</reference>
<dbReference type="InterPro" id="IPR036063">
    <property type="entry name" value="Smr_dom_sf"/>
</dbReference>
<dbReference type="Proteomes" id="UP000186817">
    <property type="component" value="Unassembled WGS sequence"/>
</dbReference>
<dbReference type="Gene3D" id="1.25.40.10">
    <property type="entry name" value="Tetratricopeptide repeat domain"/>
    <property type="match status" value="3"/>
</dbReference>
<dbReference type="PANTHER" id="PTHR47447:SF17">
    <property type="entry name" value="OS12G0638900 PROTEIN"/>
    <property type="match status" value="1"/>
</dbReference>
<dbReference type="Pfam" id="PF13041">
    <property type="entry name" value="PPR_2"/>
    <property type="match status" value="1"/>
</dbReference>
<keyword evidence="4" id="KW-1185">Reference proteome</keyword>
<feature type="non-terminal residue" evidence="3">
    <location>
        <position position="1"/>
    </location>
</feature>
<keyword evidence="1" id="KW-0677">Repeat</keyword>
<dbReference type="InterPro" id="IPR002885">
    <property type="entry name" value="PPR_rpt"/>
</dbReference>
<feature type="repeat" description="PPR" evidence="2">
    <location>
        <begin position="448"/>
        <end position="482"/>
    </location>
</feature>
<dbReference type="PROSITE" id="PS51375">
    <property type="entry name" value="PPR"/>
    <property type="match status" value="4"/>
</dbReference>
<comment type="caution">
    <text evidence="3">The sequence shown here is derived from an EMBL/GenBank/DDBJ whole genome shotgun (WGS) entry which is preliminary data.</text>
</comment>
<sequence>VLAANVVGRSAAMRGQLWRRSLCLLKELESDCRTDAISYLAALTSLSSCWLESLALLQDQSLRLGLSLQAAVATLGAGARSRTTAVAHSIAEAAGPWHRATSLTAALSSSREGDWQYISGLLLKMRQAQVRRNESIFSAAISAQSKAARWGEALLLTPRKLGIEANLIFRGASLPRGAWPQVLVHVAALSREGLAANAVILGSGADICAKQSALRSGFRCDTVAVNAALGPRWSGAIACTNDALSRGLDANVATYGAVIGACETPGRWETSLELLQKAARATAADALKLKPRASPEDVYQVLARHRLDHTTLRSTMRELNELKRFDLVGIVLSEALKTGAKVSSRGFTTGIRACATARDWRLAMHLFDSMRKAKVDADVISYNATISACRKGGQWQLAVHLFESACKTKIHADVVSYNATISACEKGGQWQMAVHLFDSMRKAKVDANVISYNATISACENGGQWQLAVHLFDSMRKAKVDADVISYNATISACEKGGQWQLALYLFDSMRKAKVEATVISYNAVLEAACSKACGQAEDVFLQARQSGLYDNLCNEEPTLLDLHYMSAGAGWMAVRWWLLEVLPQQLSSKKHSRCIIITGWGKSRPIWVKSDVQAFVLDKLQGHGIAAKVQKANQGCRITFQSAITACAYAERRAEPGKLYGSGVFG</sequence>
<dbReference type="InterPro" id="IPR011990">
    <property type="entry name" value="TPR-like_helical_dom_sf"/>
</dbReference>